<feature type="transmembrane region" description="Helical" evidence="1">
    <location>
        <begin position="274"/>
        <end position="295"/>
    </location>
</feature>
<feature type="transmembrane region" description="Helical" evidence="1">
    <location>
        <begin position="64"/>
        <end position="86"/>
    </location>
</feature>
<sequence length="380" mass="41424">MANTLREEHAQEKEDVRSPISNIISSIAWFASDQWFMITLLLLILVASQVQVPSQQQATKETVIKYATVAVIFLINGCTVSTQILVQTLKRWYIHIFVQALCFLLTSITTFAVVQATATNQNAIDAALLNGFVLMGCLPTALSFNTNMTKKANGNAALTLTESVLGSVMAPAISTVLMTTYSSGNFWYAGILPQGSTSYGALYKKVFQQLGLTLFLPLAVGQLLQYFLPEKTRQAMTTWKGSKLASFALLALIWSAYDGAFSADSFATLDTKNIVYLVFVNIGLFLIWIACALLLSVPWLSQEDCIAVAFCVPTKTPALGIPLVTIIFEGLSSTDAAKLYIPMIVYQCIQTCLASLATIPLKRWQARTARGSSSSNETIS</sequence>
<dbReference type="Proteomes" id="UP000829685">
    <property type="component" value="Unassembled WGS sequence"/>
</dbReference>
<feature type="transmembrane region" description="Helical" evidence="1">
    <location>
        <begin position="92"/>
        <end position="114"/>
    </location>
</feature>
<dbReference type="GO" id="GO:0005886">
    <property type="term" value="C:plasma membrane"/>
    <property type="evidence" value="ECO:0007669"/>
    <property type="project" value="TreeGrafter"/>
</dbReference>
<dbReference type="InterPro" id="IPR038770">
    <property type="entry name" value="Na+/solute_symporter_sf"/>
</dbReference>
<evidence type="ECO:0000313" key="2">
    <source>
        <dbReference type="EMBL" id="KAI1881546.1"/>
    </source>
</evidence>
<evidence type="ECO:0008006" key="4">
    <source>
        <dbReference type="Google" id="ProtNLM"/>
    </source>
</evidence>
<feature type="transmembrane region" description="Helical" evidence="1">
    <location>
        <begin position="244"/>
        <end position="262"/>
    </location>
</feature>
<dbReference type="PANTHER" id="PTHR18640">
    <property type="entry name" value="SOLUTE CARRIER FAMILY 10 MEMBER 7"/>
    <property type="match status" value="1"/>
</dbReference>
<reference evidence="2" key="1">
    <citation type="submission" date="2021-03" db="EMBL/GenBank/DDBJ databases">
        <title>Revisited historic fungal species revealed as producer of novel bioactive compounds through whole genome sequencing and comparative genomics.</title>
        <authorList>
            <person name="Vignolle G.A."/>
            <person name="Hochenegger N."/>
            <person name="Mach R.L."/>
            <person name="Mach-Aigner A.R."/>
            <person name="Javad Rahimi M."/>
            <person name="Salim K.A."/>
            <person name="Chan C.M."/>
            <person name="Lim L.B.L."/>
            <person name="Cai F."/>
            <person name="Druzhinina I.S."/>
            <person name="U'Ren J.M."/>
            <person name="Derntl C."/>
        </authorList>
    </citation>
    <scope>NUCLEOTIDE SEQUENCE</scope>
    <source>
        <strain evidence="2">TUCIM 5799</strain>
    </source>
</reference>
<dbReference type="InterPro" id="IPR016833">
    <property type="entry name" value="Put_Na-Bile_cotransptr"/>
</dbReference>
<feature type="transmembrane region" description="Helical" evidence="1">
    <location>
        <begin position="307"/>
        <end position="328"/>
    </location>
</feature>
<dbReference type="Pfam" id="PF13593">
    <property type="entry name" value="SBF_like"/>
    <property type="match status" value="1"/>
</dbReference>
<dbReference type="Gene3D" id="1.20.1530.20">
    <property type="match status" value="1"/>
</dbReference>
<gene>
    <name evidence="2" type="ORF">JX265_000372</name>
</gene>
<dbReference type="EMBL" id="JAFIMR010000001">
    <property type="protein sequence ID" value="KAI1881546.1"/>
    <property type="molecule type" value="Genomic_DNA"/>
</dbReference>
<dbReference type="PANTHER" id="PTHR18640:SF5">
    <property type="entry name" value="SODIUM_BILE ACID COTRANSPORTER 7"/>
    <property type="match status" value="1"/>
</dbReference>
<proteinExistence type="predicted"/>
<comment type="caution">
    <text evidence="2">The sequence shown here is derived from an EMBL/GenBank/DDBJ whole genome shotgun (WGS) entry which is preliminary data.</text>
</comment>
<evidence type="ECO:0000256" key="1">
    <source>
        <dbReference type="SAM" id="Phobius"/>
    </source>
</evidence>
<keyword evidence="1" id="KW-0812">Transmembrane</keyword>
<feature type="transmembrane region" description="Helical" evidence="1">
    <location>
        <begin position="126"/>
        <end position="144"/>
    </location>
</feature>
<organism evidence="2 3">
    <name type="scientific">Neoarthrinium moseri</name>
    <dbReference type="NCBI Taxonomy" id="1658444"/>
    <lineage>
        <taxon>Eukaryota</taxon>
        <taxon>Fungi</taxon>
        <taxon>Dikarya</taxon>
        <taxon>Ascomycota</taxon>
        <taxon>Pezizomycotina</taxon>
        <taxon>Sordariomycetes</taxon>
        <taxon>Xylariomycetidae</taxon>
        <taxon>Amphisphaeriales</taxon>
        <taxon>Apiosporaceae</taxon>
        <taxon>Neoarthrinium</taxon>
    </lineage>
</organism>
<feature type="transmembrane region" description="Helical" evidence="1">
    <location>
        <begin position="340"/>
        <end position="361"/>
    </location>
</feature>
<keyword evidence="3" id="KW-1185">Reference proteome</keyword>
<keyword evidence="1" id="KW-0472">Membrane</keyword>
<feature type="transmembrane region" description="Helical" evidence="1">
    <location>
        <begin position="35"/>
        <end position="52"/>
    </location>
</feature>
<evidence type="ECO:0000313" key="3">
    <source>
        <dbReference type="Proteomes" id="UP000829685"/>
    </source>
</evidence>
<accession>A0A9P9WYF0</accession>
<protein>
    <recommendedName>
        <fullName evidence="4">Sodium bile acid cotransporter</fullName>
    </recommendedName>
</protein>
<feature type="transmembrane region" description="Helical" evidence="1">
    <location>
        <begin position="206"/>
        <end position="224"/>
    </location>
</feature>
<dbReference type="AlphaFoldDB" id="A0A9P9WYF0"/>
<name>A0A9P9WYF0_9PEZI</name>
<keyword evidence="1" id="KW-1133">Transmembrane helix</keyword>